<evidence type="ECO:0000313" key="3">
    <source>
        <dbReference type="Proteomes" id="UP000886998"/>
    </source>
</evidence>
<evidence type="ECO:0000256" key="1">
    <source>
        <dbReference type="SAM" id="MobiDB-lite"/>
    </source>
</evidence>
<dbReference type="OrthoDB" id="10681538at2759"/>
<keyword evidence="3" id="KW-1185">Reference proteome</keyword>
<accession>A0A8X6IJZ2</accession>
<organism evidence="2 3">
    <name type="scientific">Trichonephila inaurata madagascariensis</name>
    <dbReference type="NCBI Taxonomy" id="2747483"/>
    <lineage>
        <taxon>Eukaryota</taxon>
        <taxon>Metazoa</taxon>
        <taxon>Ecdysozoa</taxon>
        <taxon>Arthropoda</taxon>
        <taxon>Chelicerata</taxon>
        <taxon>Arachnida</taxon>
        <taxon>Araneae</taxon>
        <taxon>Araneomorphae</taxon>
        <taxon>Entelegynae</taxon>
        <taxon>Araneoidea</taxon>
        <taxon>Nephilidae</taxon>
        <taxon>Trichonephila</taxon>
        <taxon>Trichonephila inaurata</taxon>
    </lineage>
</organism>
<dbReference type="Proteomes" id="UP000886998">
    <property type="component" value="Unassembled WGS sequence"/>
</dbReference>
<gene>
    <name evidence="2" type="ORF">TNIN_130841</name>
</gene>
<dbReference type="EMBL" id="BMAV01025981">
    <property type="protein sequence ID" value="GFS46334.1"/>
    <property type="molecule type" value="Genomic_DNA"/>
</dbReference>
<proteinExistence type="predicted"/>
<protein>
    <submittedName>
        <fullName evidence="2">Uncharacterized protein</fullName>
    </submittedName>
</protein>
<comment type="caution">
    <text evidence="2">The sequence shown here is derived from an EMBL/GenBank/DDBJ whole genome shotgun (WGS) entry which is preliminary data.</text>
</comment>
<feature type="region of interest" description="Disordered" evidence="1">
    <location>
        <begin position="86"/>
        <end position="145"/>
    </location>
</feature>
<feature type="compositionally biased region" description="Low complexity" evidence="1">
    <location>
        <begin position="119"/>
        <end position="129"/>
    </location>
</feature>
<dbReference type="AlphaFoldDB" id="A0A8X6IJZ2"/>
<evidence type="ECO:0000313" key="2">
    <source>
        <dbReference type="EMBL" id="GFS46334.1"/>
    </source>
</evidence>
<name>A0A8X6IJZ2_9ARAC</name>
<reference evidence="2" key="1">
    <citation type="submission" date="2020-08" db="EMBL/GenBank/DDBJ databases">
        <title>Multicomponent nature underlies the extraordinary mechanical properties of spider dragline silk.</title>
        <authorList>
            <person name="Kono N."/>
            <person name="Nakamura H."/>
            <person name="Mori M."/>
            <person name="Yoshida Y."/>
            <person name="Ohtoshi R."/>
            <person name="Malay A.D."/>
            <person name="Moran D.A.P."/>
            <person name="Tomita M."/>
            <person name="Numata K."/>
            <person name="Arakawa K."/>
        </authorList>
    </citation>
    <scope>NUCLEOTIDE SEQUENCE</scope>
</reference>
<sequence length="265" mass="29189">MRTTDLRLLCEIPVPFPDPFTCKACYNPDCLRKQGIFASNGGYIRHLRNFHGVDPSKDVVYFCPVCMFKGTVKRVKSHRCPGPNAMLNLSGTDPSDPLSKIDPVSTTPRLSSEMEPPVSSSAFPLPSTSSREDRDPSLDLDYFPDNQQALPSRPDEFLAAINSAMNDFDGSRPLCLDGFLDLSISTPGPSPATVCAASSRPPWLEGFIPSDDEPISQDARRLLPQFSTVSLHPILTFCLVILWLGEHLARMTPPYVIFPLSCRGC</sequence>